<protein>
    <submittedName>
        <fullName evidence="2">Uncharacterized protein</fullName>
    </submittedName>
</protein>
<reference evidence="2" key="1">
    <citation type="submission" date="2018-06" db="EMBL/GenBank/DDBJ databases">
        <authorList>
            <person name="Zhirakovskaya E."/>
        </authorList>
    </citation>
    <scope>NUCLEOTIDE SEQUENCE</scope>
</reference>
<evidence type="ECO:0000256" key="1">
    <source>
        <dbReference type="SAM" id="MobiDB-lite"/>
    </source>
</evidence>
<proteinExistence type="predicted"/>
<evidence type="ECO:0000313" key="2">
    <source>
        <dbReference type="EMBL" id="VAW82439.1"/>
    </source>
</evidence>
<sequence length="28" mass="3135">MATAIPLNKANTNSNSTSNVKERQLKFR</sequence>
<name>A0A3B0Z843_9ZZZZ</name>
<organism evidence="2">
    <name type="scientific">hydrothermal vent metagenome</name>
    <dbReference type="NCBI Taxonomy" id="652676"/>
    <lineage>
        <taxon>unclassified sequences</taxon>
        <taxon>metagenomes</taxon>
        <taxon>ecological metagenomes</taxon>
    </lineage>
</organism>
<gene>
    <name evidence="2" type="ORF">MNBD_GAMMA12-621</name>
</gene>
<feature type="region of interest" description="Disordered" evidence="1">
    <location>
        <begin position="1"/>
        <end position="28"/>
    </location>
</feature>
<dbReference type="AlphaFoldDB" id="A0A3B0Z843"/>
<accession>A0A3B0Z843</accession>
<dbReference type="EMBL" id="UOFL01000247">
    <property type="protein sequence ID" value="VAW82439.1"/>
    <property type="molecule type" value="Genomic_DNA"/>
</dbReference>
<feature type="non-terminal residue" evidence="2">
    <location>
        <position position="28"/>
    </location>
</feature>